<keyword evidence="4 10" id="KW-0812">Transmembrane</keyword>
<dbReference type="SUPFAM" id="SSF90123">
    <property type="entry name" value="ABC transporter transmembrane region"/>
    <property type="match status" value="2"/>
</dbReference>
<dbReference type="FunFam" id="3.40.50.300:FF:000838">
    <property type="entry name" value="ABC multidrug transporter (Eurofung)"/>
    <property type="match status" value="1"/>
</dbReference>
<dbReference type="PANTHER" id="PTHR24223:SF456">
    <property type="entry name" value="MULTIDRUG RESISTANCE-ASSOCIATED PROTEIN LETHAL(2)03659"/>
    <property type="match status" value="1"/>
</dbReference>
<dbReference type="Proteomes" id="UP000764110">
    <property type="component" value="Unassembled WGS sequence"/>
</dbReference>
<dbReference type="CDD" id="cd03244">
    <property type="entry name" value="ABCC_MRP_domain2"/>
    <property type="match status" value="1"/>
</dbReference>
<dbReference type="EMBL" id="JACEFI010000026">
    <property type="protein sequence ID" value="KAH0592796.1"/>
    <property type="molecule type" value="Genomic_DNA"/>
</dbReference>
<evidence type="ECO:0000256" key="10">
    <source>
        <dbReference type="SAM" id="Phobius"/>
    </source>
</evidence>
<dbReference type="GO" id="GO:0140359">
    <property type="term" value="F:ABC-type transporter activity"/>
    <property type="evidence" value="ECO:0007669"/>
    <property type="project" value="InterPro"/>
</dbReference>
<dbReference type="GO" id="GO:0005524">
    <property type="term" value="F:ATP binding"/>
    <property type="evidence" value="ECO:0007669"/>
    <property type="project" value="UniProtKB-KW"/>
</dbReference>
<feature type="compositionally biased region" description="Low complexity" evidence="9">
    <location>
        <begin position="177"/>
        <end position="187"/>
    </location>
</feature>
<dbReference type="Gene3D" id="1.20.1560.10">
    <property type="entry name" value="ABC transporter type 1, transmembrane domain"/>
    <property type="match status" value="3"/>
</dbReference>
<evidence type="ECO:0000256" key="3">
    <source>
        <dbReference type="ARBA" id="ARBA00022448"/>
    </source>
</evidence>
<feature type="transmembrane region" description="Helical" evidence="10">
    <location>
        <begin position="211"/>
        <end position="232"/>
    </location>
</feature>
<evidence type="ECO:0000256" key="1">
    <source>
        <dbReference type="ARBA" id="ARBA00004141"/>
    </source>
</evidence>
<dbReference type="InterPro" id="IPR027417">
    <property type="entry name" value="P-loop_NTPase"/>
</dbReference>
<feature type="transmembrane region" description="Helical" evidence="10">
    <location>
        <begin position="728"/>
        <end position="755"/>
    </location>
</feature>
<evidence type="ECO:0000313" key="13">
    <source>
        <dbReference type="EMBL" id="KAH0592796.1"/>
    </source>
</evidence>
<sequence>MSTSGKPTARISTAHLLDLLTFSWERKIFHKLRESSTSKDELPLLGSSLHTGHLMRNLPDYRSDQKLWTWLLHAYSPQLLKQWVLVAMKAVTQLVPQYALFYLLQALEQNQSDRSVTLYSVLYGLSLLAEVWIRELVQWFTMSQFQIPMQAVLSSLVYRKTLKLPNFSEGQPEDRSSQQQSRQDPPSLTKSIDNHLQLDTGKVSAVCSQNILIPLSFIKLFFTVMALAQLIGWQAITLTIICTIITTALNFKISATYSKSYHGLMKYRDQRSNLLSEALQGIRDIRLGVFESQWENRLLDIRRGEMDQMRRSSVTMCIVVVLANICPLILGILPIALYSYRTGRLTASIAFTSLGLLQKLQADLAVLPLTWSYLLECWASCERLEAFLKLPEKQDAIVPSESVVFKDATVSWPSNPFGGAGSSTFSLNNLSLQFPRGKLSIIAGGTGSGKNLVLNAILGEADVVSGSIHAPCSNGQATTLPTSSPVAVVSQPTWLEPRYLDVVKACALDTDVRNLPNGDATDVGPKGTSLSGGQRWRVCLARALYSKASTILIGDILSAIDSSVRKHVLEQALLGQLARGRTLIMVTHHVAMCQPFASFVMHLSNRQALGTKTEKLETSMKPVQPVRAVEGGGTQSGSDKNSVGNQPTASGTTAHQQKSTLGGLAEYLRQGSLYSWSCTIIVILLSEAVTHSGAWWLKHWTDGLAIDYGHGTAALVDDRSRKPHGSGMYYIGIYILVSIASALMLGFKSFALYNVSHKASQKMFRGMVRSILQAPLHWIETYPRGEILKRFSSDFIVVDMRIASNIGAEIELIARLVFVMTTGQLHSTLASNGLLIIRAFGRSADYILHMDALIDDSSRAAWYDCLCSRWMELRVGILGVVFEAMIALGAASGRINSGSAGFALIVARQFSASMSLLIKKAVVIQNDVNAAHRIAEYNELPSEFRAGCEAPDNWPRTGTIVVENFSTGYPNLPLVLKNIDFVVHSGQRVGVVGRTGAGKSSLSLALFRILESRQGRIMVDGIDISTLRLVDVRQRIFIVPHDPFLFSGTVRSNLNMSGDHSDKTLIETLRELGLDFPLSMSLASGGSNISQGQRQLICLARAILSKPRILVLDEATSAVDMATDTILQQILRKAFSQCTVIVIAHRLSTVIDFDELLVLDGGRIVERGRPIDLSRQSGPLRELLEYSVDRLELFMRLERKD</sequence>
<evidence type="ECO:0000256" key="2">
    <source>
        <dbReference type="ARBA" id="ARBA00009726"/>
    </source>
</evidence>
<evidence type="ECO:0000313" key="14">
    <source>
        <dbReference type="Proteomes" id="UP000764110"/>
    </source>
</evidence>
<evidence type="ECO:0000256" key="7">
    <source>
        <dbReference type="ARBA" id="ARBA00022989"/>
    </source>
</evidence>
<dbReference type="InterPro" id="IPR011527">
    <property type="entry name" value="ABC1_TM_dom"/>
</dbReference>
<dbReference type="InterPro" id="IPR003439">
    <property type="entry name" value="ABC_transporter-like_ATP-bd"/>
</dbReference>
<dbReference type="InterPro" id="IPR050173">
    <property type="entry name" value="ABC_transporter_C-like"/>
</dbReference>
<comment type="similarity">
    <text evidence="2">Belongs to the ABC transporter superfamily. ABCC family. Conjugate transporter (TC 3.A.1.208) subfamily.</text>
</comment>
<keyword evidence="14" id="KW-1185">Reference proteome</keyword>
<dbReference type="Pfam" id="PF00005">
    <property type="entry name" value="ABC_tran"/>
    <property type="match status" value="2"/>
</dbReference>
<dbReference type="SMART" id="SM00382">
    <property type="entry name" value="AAA"/>
    <property type="match status" value="2"/>
</dbReference>
<dbReference type="PANTHER" id="PTHR24223">
    <property type="entry name" value="ATP-BINDING CASSETTE SUB-FAMILY C"/>
    <property type="match status" value="1"/>
</dbReference>
<evidence type="ECO:0000256" key="4">
    <source>
        <dbReference type="ARBA" id="ARBA00022692"/>
    </source>
</evidence>
<dbReference type="AlphaFoldDB" id="A0A9P8M200"/>
<gene>
    <name evidence="13" type="ORF">MHUMG1_09441</name>
</gene>
<evidence type="ECO:0000256" key="8">
    <source>
        <dbReference type="ARBA" id="ARBA00023136"/>
    </source>
</evidence>
<dbReference type="GO" id="GO:0016020">
    <property type="term" value="C:membrane"/>
    <property type="evidence" value="ECO:0007669"/>
    <property type="project" value="UniProtKB-SubCell"/>
</dbReference>
<dbReference type="PROSITE" id="PS50893">
    <property type="entry name" value="ABC_TRANSPORTER_2"/>
    <property type="match status" value="2"/>
</dbReference>
<dbReference type="Pfam" id="PF00664">
    <property type="entry name" value="ABC_membrane"/>
    <property type="match status" value="2"/>
</dbReference>
<feature type="compositionally biased region" description="Polar residues" evidence="9">
    <location>
        <begin position="636"/>
        <end position="657"/>
    </location>
</feature>
<feature type="transmembrane region" description="Helical" evidence="10">
    <location>
        <begin position="238"/>
        <end position="258"/>
    </location>
</feature>
<dbReference type="PROSITE" id="PS50929">
    <property type="entry name" value="ABC_TM1F"/>
    <property type="match status" value="2"/>
</dbReference>
<dbReference type="PROSITE" id="PS00211">
    <property type="entry name" value="ABC_TRANSPORTER_1"/>
    <property type="match status" value="1"/>
</dbReference>
<evidence type="ECO:0000256" key="9">
    <source>
        <dbReference type="SAM" id="MobiDB-lite"/>
    </source>
</evidence>
<keyword evidence="7 10" id="KW-1133">Transmembrane helix</keyword>
<comment type="caution">
    <text evidence="13">The sequence shown here is derived from an EMBL/GenBank/DDBJ whole genome shotgun (WGS) entry which is preliminary data.</text>
</comment>
<keyword evidence="5" id="KW-0547">Nucleotide-binding</keyword>
<proteinExistence type="inferred from homology"/>
<name>A0A9P8M200_9HYPO</name>
<evidence type="ECO:0000256" key="6">
    <source>
        <dbReference type="ARBA" id="ARBA00022840"/>
    </source>
</evidence>
<organism evidence="13 14">
    <name type="scientific">Metarhizium humberi</name>
    <dbReference type="NCBI Taxonomy" id="2596975"/>
    <lineage>
        <taxon>Eukaryota</taxon>
        <taxon>Fungi</taxon>
        <taxon>Dikarya</taxon>
        <taxon>Ascomycota</taxon>
        <taxon>Pezizomycotina</taxon>
        <taxon>Sordariomycetes</taxon>
        <taxon>Hypocreomycetidae</taxon>
        <taxon>Hypocreales</taxon>
        <taxon>Clavicipitaceae</taxon>
        <taxon>Metarhizium</taxon>
    </lineage>
</organism>
<keyword evidence="3" id="KW-0813">Transport</keyword>
<accession>A0A9P8M200</accession>
<feature type="domain" description="ABC transporter" evidence="11">
    <location>
        <begin position="960"/>
        <end position="1186"/>
    </location>
</feature>
<evidence type="ECO:0008006" key="15">
    <source>
        <dbReference type="Google" id="ProtNLM"/>
    </source>
</evidence>
<protein>
    <recommendedName>
        <fullName evidence="15">P-loop containing nucleoside triphosphate hydrolase protein</fullName>
    </recommendedName>
</protein>
<evidence type="ECO:0000259" key="11">
    <source>
        <dbReference type="PROSITE" id="PS50893"/>
    </source>
</evidence>
<keyword evidence="6" id="KW-0067">ATP-binding</keyword>
<feature type="region of interest" description="Disordered" evidence="9">
    <location>
        <begin position="612"/>
        <end position="657"/>
    </location>
</feature>
<evidence type="ECO:0000259" key="12">
    <source>
        <dbReference type="PROSITE" id="PS50929"/>
    </source>
</evidence>
<dbReference type="InterPro" id="IPR036640">
    <property type="entry name" value="ABC1_TM_sf"/>
</dbReference>
<keyword evidence="8 10" id="KW-0472">Membrane</keyword>
<feature type="transmembrane region" description="Helical" evidence="10">
    <location>
        <begin position="313"/>
        <end position="340"/>
    </location>
</feature>
<dbReference type="Gene3D" id="3.40.50.300">
    <property type="entry name" value="P-loop containing nucleotide triphosphate hydrolases"/>
    <property type="match status" value="2"/>
</dbReference>
<reference evidence="13 14" key="1">
    <citation type="submission" date="2020-07" db="EMBL/GenBank/DDBJ databases">
        <title>Metarhizium humberi genome.</title>
        <authorList>
            <person name="Lysoe E."/>
        </authorList>
    </citation>
    <scope>NUCLEOTIDE SEQUENCE [LARGE SCALE GENOMIC DNA]</scope>
    <source>
        <strain evidence="13 14">ESALQ1638</strain>
    </source>
</reference>
<comment type="subcellular location">
    <subcellularLocation>
        <location evidence="1">Membrane</location>
        <topology evidence="1">Multi-pass membrane protein</topology>
    </subcellularLocation>
</comment>
<evidence type="ECO:0000256" key="5">
    <source>
        <dbReference type="ARBA" id="ARBA00022741"/>
    </source>
</evidence>
<feature type="domain" description="ABC transmembrane type-1" evidence="12">
    <location>
        <begin position="84"/>
        <end position="376"/>
    </location>
</feature>
<feature type="domain" description="ABC transmembrane type-1" evidence="12">
    <location>
        <begin position="693"/>
        <end position="807"/>
    </location>
</feature>
<dbReference type="InterPro" id="IPR017871">
    <property type="entry name" value="ABC_transporter-like_CS"/>
</dbReference>
<dbReference type="GO" id="GO:0016887">
    <property type="term" value="F:ATP hydrolysis activity"/>
    <property type="evidence" value="ECO:0007669"/>
    <property type="project" value="InterPro"/>
</dbReference>
<dbReference type="SUPFAM" id="SSF52540">
    <property type="entry name" value="P-loop containing nucleoside triphosphate hydrolases"/>
    <property type="match status" value="2"/>
</dbReference>
<feature type="region of interest" description="Disordered" evidence="9">
    <location>
        <begin position="168"/>
        <end position="188"/>
    </location>
</feature>
<feature type="domain" description="ABC transporter" evidence="11">
    <location>
        <begin position="403"/>
        <end position="630"/>
    </location>
</feature>
<dbReference type="InterPro" id="IPR003593">
    <property type="entry name" value="AAA+_ATPase"/>
</dbReference>